<dbReference type="RefSeq" id="WP_145148500.1">
    <property type="nucleotide sequence ID" value="NZ_VNIM01000010.1"/>
</dbReference>
<keyword evidence="2" id="KW-1185">Reference proteome</keyword>
<sequence>MAKPSVTFELGGGYWVAERQSVGFEGLTAFGPVEFLITREALEQMLNPDLDGIDGDYALEIFIEFEADIHRIAQLEFVKRLGGEPPILLTAADVEMR</sequence>
<protein>
    <submittedName>
        <fullName evidence="1">DUF1488 domain-containing protein</fullName>
    </submittedName>
</protein>
<comment type="caution">
    <text evidence="1">The sequence shown here is derived from an EMBL/GenBank/DDBJ whole genome shotgun (WGS) entry which is preliminary data.</text>
</comment>
<dbReference type="AlphaFoldDB" id="A0A558RAQ9"/>
<name>A0A558RAQ9_9SPHN</name>
<gene>
    <name evidence="1" type="ORF">FOY91_04315</name>
</gene>
<organism evidence="1 2">
    <name type="scientific">Alterirhizorhabdus solaris</name>
    <dbReference type="NCBI Taxonomy" id="2529389"/>
    <lineage>
        <taxon>Bacteria</taxon>
        <taxon>Pseudomonadati</taxon>
        <taxon>Pseudomonadota</taxon>
        <taxon>Alphaproteobacteria</taxon>
        <taxon>Sphingomonadales</taxon>
        <taxon>Rhizorhabdaceae</taxon>
        <taxon>Alterirhizorhabdus</taxon>
    </lineage>
</organism>
<evidence type="ECO:0000313" key="1">
    <source>
        <dbReference type="EMBL" id="TVV76454.1"/>
    </source>
</evidence>
<accession>A0A558RAQ9</accession>
<dbReference type="EMBL" id="VNIM01000010">
    <property type="protein sequence ID" value="TVV76454.1"/>
    <property type="molecule type" value="Genomic_DNA"/>
</dbReference>
<evidence type="ECO:0000313" key="2">
    <source>
        <dbReference type="Proteomes" id="UP000318681"/>
    </source>
</evidence>
<dbReference type="OrthoDB" id="7581711at2"/>
<proteinExistence type="predicted"/>
<dbReference type="Proteomes" id="UP000318681">
    <property type="component" value="Unassembled WGS sequence"/>
</dbReference>
<reference evidence="1 2" key="1">
    <citation type="submission" date="2019-07" db="EMBL/GenBank/DDBJ databases">
        <title>Sphingomonas solaris sp. nov., isolated from a solar panel from Boston, Massachusetts.</title>
        <authorList>
            <person name="Tanner K."/>
            <person name="Pascual J."/>
            <person name="Mancuso C."/>
            <person name="Pereto J."/>
            <person name="Khalil A."/>
            <person name="Vilanova C."/>
        </authorList>
    </citation>
    <scope>NUCLEOTIDE SEQUENCE [LARGE SCALE GENOMIC DNA]</scope>
    <source>
        <strain evidence="1 2">R4DWN</strain>
    </source>
</reference>